<dbReference type="InterPro" id="IPR011006">
    <property type="entry name" value="CheY-like_superfamily"/>
</dbReference>
<feature type="domain" description="Response regulatory" evidence="2">
    <location>
        <begin position="19"/>
        <end position="139"/>
    </location>
</feature>
<proteinExistence type="predicted"/>
<dbReference type="GO" id="GO:0000160">
    <property type="term" value="P:phosphorelay signal transduction system"/>
    <property type="evidence" value="ECO:0007669"/>
    <property type="project" value="InterPro"/>
</dbReference>
<dbReference type="GeneID" id="56479543"/>
<dbReference type="HOGENOM" id="CLU_043017_1_0_4"/>
<organism evidence="3 4">
    <name type="scientific">Bordetella bronchiseptica 253</name>
    <dbReference type="NCBI Taxonomy" id="568707"/>
    <lineage>
        <taxon>Bacteria</taxon>
        <taxon>Pseudomonadati</taxon>
        <taxon>Pseudomonadota</taxon>
        <taxon>Betaproteobacteria</taxon>
        <taxon>Burkholderiales</taxon>
        <taxon>Alcaligenaceae</taxon>
        <taxon>Bordetella</taxon>
    </lineage>
</organism>
<evidence type="ECO:0000256" key="1">
    <source>
        <dbReference type="PROSITE-ProRule" id="PRU00169"/>
    </source>
</evidence>
<protein>
    <recommendedName>
        <fullName evidence="2">Response regulatory domain-containing protein</fullName>
    </recommendedName>
</protein>
<evidence type="ECO:0000313" key="3">
    <source>
        <dbReference type="EMBL" id="CCJ53605.1"/>
    </source>
</evidence>
<dbReference type="SUPFAM" id="SSF52172">
    <property type="entry name" value="CheY-like"/>
    <property type="match status" value="1"/>
</dbReference>
<dbReference type="PROSITE" id="PS50110">
    <property type="entry name" value="RESPONSE_REGULATORY"/>
    <property type="match status" value="1"/>
</dbReference>
<evidence type="ECO:0000259" key="2">
    <source>
        <dbReference type="PROSITE" id="PS50110"/>
    </source>
</evidence>
<feature type="modified residue" description="4-aspartylphosphate" evidence="1">
    <location>
        <position position="68"/>
    </location>
</feature>
<dbReference type="OrthoDB" id="8531995at2"/>
<dbReference type="RefSeq" id="WP_003810177.1">
    <property type="nucleotide sequence ID" value="NC_019382.1"/>
</dbReference>
<dbReference type="InterPro" id="IPR001789">
    <property type="entry name" value="Sig_transdc_resp-reg_receiver"/>
</dbReference>
<dbReference type="Gene3D" id="3.40.50.300">
    <property type="entry name" value="P-loop containing nucleotide triphosphate hydrolases"/>
    <property type="match status" value="1"/>
</dbReference>
<name>A0A0C6P4Q7_BORBO</name>
<dbReference type="SUPFAM" id="SSF52540">
    <property type="entry name" value="P-loop containing nucleoside triphosphate hydrolases"/>
    <property type="match status" value="1"/>
</dbReference>
<evidence type="ECO:0000313" key="4">
    <source>
        <dbReference type="Proteomes" id="UP000007564"/>
    </source>
</evidence>
<gene>
    <name evidence="3" type="ORF">BN112_1688</name>
</gene>
<dbReference type="EMBL" id="HE965806">
    <property type="protein sequence ID" value="CCJ53605.1"/>
    <property type="molecule type" value="Genomic_DNA"/>
</dbReference>
<dbReference type="CDD" id="cd03111">
    <property type="entry name" value="CpaE-like"/>
    <property type="match status" value="1"/>
</dbReference>
<keyword evidence="1" id="KW-0597">Phosphoprotein</keyword>
<dbReference type="AlphaFoldDB" id="A0A0C6P4Q7"/>
<sequence length="449" mass="48056">MTNMKTHAREWAALDKSACFLFCSGDNDVAQQLGHAIGDLGLLTQELPEPEQLARRLADIDPQVVFLDFTGGQADPGKLLLAADLARVLARVAPAVPRVAVGYLAQPDGAIAALRAGVSDFVDPSVSPDEVHGVVQRLVSNRRIGGGSGGEHRSVLILGARPGVGASTLAVHMAGLTQERMAQAALARQGAVAGKPARSAEVMAAQLPLSDRVGVLDLGWPIGDCLLYLNISSDFDFAEAARNLSRLDGTLLNSAMAHTASGVSALALPREVEQVRALSPNDSLLLFERLRQHYGTLVTDAGGLANPEFVAKLARASHETWLVTDQSVSALVSLAGAVQELEQFHVEKSALRLVVNRYDERYGMSAAQIAERFGLELAGTLPDRTLPLMVCTNQGRLLHEQAERDIYVRAVQTLVDRLLAGSEAPRARHNSWLANWLPGVHRLTNVVES</sequence>
<dbReference type="Gene3D" id="3.40.50.2300">
    <property type="match status" value="1"/>
</dbReference>
<dbReference type="Proteomes" id="UP000007564">
    <property type="component" value="Chromosome"/>
</dbReference>
<dbReference type="KEGG" id="bbh:BN112_1688"/>
<dbReference type="InterPro" id="IPR027417">
    <property type="entry name" value="P-loop_NTPase"/>
</dbReference>
<accession>A0A0C6P4Q7</accession>
<reference evidence="3 4" key="1">
    <citation type="journal article" date="2012" name="BMC Genomics">
        <title>Comparative genomics of the classical Bordetella subspecies: the evolution and exchange of virulence-associated diversity amongst closely related pathogens.</title>
        <authorList>
            <person name="Park J."/>
            <person name="Zhang Y."/>
            <person name="Buboltz A.M."/>
            <person name="Zhang X."/>
            <person name="Schuster S.C."/>
            <person name="Ahuja U."/>
            <person name="Liu M."/>
            <person name="Miller J.F."/>
            <person name="Sebaihia M."/>
            <person name="Bentley S.D."/>
            <person name="Parkhill J."/>
            <person name="Harvill E.T."/>
        </authorList>
    </citation>
    <scope>NUCLEOTIDE SEQUENCE [LARGE SCALE GENOMIC DNA]</scope>
    <source>
        <strain evidence="3 4">253</strain>
    </source>
</reference>